<organism evidence="5 6">
    <name type="scientific">Turnera subulata</name>
    <dbReference type="NCBI Taxonomy" id="218843"/>
    <lineage>
        <taxon>Eukaryota</taxon>
        <taxon>Viridiplantae</taxon>
        <taxon>Streptophyta</taxon>
        <taxon>Embryophyta</taxon>
        <taxon>Tracheophyta</taxon>
        <taxon>Spermatophyta</taxon>
        <taxon>Magnoliopsida</taxon>
        <taxon>eudicotyledons</taxon>
        <taxon>Gunneridae</taxon>
        <taxon>Pentapetalae</taxon>
        <taxon>rosids</taxon>
        <taxon>fabids</taxon>
        <taxon>Malpighiales</taxon>
        <taxon>Passifloraceae</taxon>
        <taxon>Turnera</taxon>
    </lineage>
</organism>
<evidence type="ECO:0000256" key="2">
    <source>
        <dbReference type="ARBA" id="ARBA00022679"/>
    </source>
</evidence>
<name>A0A9Q0FNE9_9ROSI</name>
<keyword evidence="6" id="KW-1185">Reference proteome</keyword>
<dbReference type="EMBL" id="JAKUCV010004638">
    <property type="protein sequence ID" value="KAJ4834700.1"/>
    <property type="molecule type" value="Genomic_DNA"/>
</dbReference>
<dbReference type="PANTHER" id="PTHR12203">
    <property type="entry name" value="KDEL LYS-ASP-GLU-LEU CONTAINING - RELATED"/>
    <property type="match status" value="1"/>
</dbReference>
<dbReference type="Proteomes" id="UP001141552">
    <property type="component" value="Unassembled WGS sequence"/>
</dbReference>
<feature type="region of interest" description="Disordered" evidence="3">
    <location>
        <begin position="13"/>
        <end position="35"/>
    </location>
</feature>
<evidence type="ECO:0000256" key="1">
    <source>
        <dbReference type="ARBA" id="ARBA00010118"/>
    </source>
</evidence>
<dbReference type="OrthoDB" id="202415at2759"/>
<comment type="caution">
    <text evidence="5">The sequence shown here is derived from an EMBL/GenBank/DDBJ whole genome shotgun (WGS) entry which is preliminary data.</text>
</comment>
<sequence>MVIETKEHKYVKAKDHRGPLEHHHHHPQSSSPNENPFEKCIIPPSLAHLFPPLRFHPCLPHHLFPLQGNYSFFSFLFFTYIASQSFHSLGHFIQQVDDFASRTKTVAGHNLEPTPWHLFPPKTFEEETRQSRAYKIIQCTYLTCLYNTTDPATTDTDRPRFDSSSRSSSPECPEVFRFIHRDLEPWARTKITKKHVDEAKHYAAFRVVIYQGSLYLDLYYACVQSRMMFTIWGLLQLLERYPGLVPDVDMMFECMDKPTINRTEHQSFPLPLFRYCTTPNHFDIPFPDWSFWGWPEVNIRPWDEEFKDIKWGSQAKSWGMKVPLAYWKGNPDVVSPIRTALMQCNDSKWGAQIIRQDWVQEAKEGYEKSKLSNQCNHRYKIYAEGYAWSVSLKYIISCGSLSLIISPEYEDFFSRGLMPLKNYWPVSVAPSPDGLCQSIKFAVDWGNANPSKAQGIGKEGQDFMASLSMDRIYDYMFHLITEYSKLQDFKPAPPSSALQVCEDSLLCFAEPKQRQFLKRSTTFPSTSPPCTLQPPDADIINSLFREKQKRMDALREKESHS</sequence>
<dbReference type="Pfam" id="PF05686">
    <property type="entry name" value="Glyco_transf_90"/>
    <property type="match status" value="1"/>
</dbReference>
<comment type="similarity">
    <text evidence="1">Belongs to the glycosyltransferase 90 family.</text>
</comment>
<evidence type="ECO:0000313" key="5">
    <source>
        <dbReference type="EMBL" id="KAJ4834700.1"/>
    </source>
</evidence>
<proteinExistence type="inferred from homology"/>
<gene>
    <name evidence="5" type="ORF">Tsubulata_003606</name>
</gene>
<reference evidence="5" key="1">
    <citation type="submission" date="2022-02" db="EMBL/GenBank/DDBJ databases">
        <authorList>
            <person name="Henning P.M."/>
            <person name="McCubbin A.G."/>
            <person name="Shore J.S."/>
        </authorList>
    </citation>
    <scope>NUCLEOTIDE SEQUENCE</scope>
    <source>
        <strain evidence="5">F60SS</strain>
        <tissue evidence="5">Leaves</tissue>
    </source>
</reference>
<evidence type="ECO:0000256" key="3">
    <source>
        <dbReference type="SAM" id="MobiDB-lite"/>
    </source>
</evidence>
<accession>A0A9Q0FNE9</accession>
<dbReference type="SMART" id="SM00672">
    <property type="entry name" value="CAP10"/>
    <property type="match status" value="1"/>
</dbReference>
<dbReference type="AlphaFoldDB" id="A0A9Q0FNE9"/>
<feature type="domain" description="Glycosyl transferase CAP10" evidence="4">
    <location>
        <begin position="244"/>
        <end position="490"/>
    </location>
</feature>
<keyword evidence="2" id="KW-0808">Transferase</keyword>
<dbReference type="PANTHER" id="PTHR12203:SF35">
    <property type="entry name" value="PROTEIN O-GLUCOSYLTRANSFERASE 1"/>
    <property type="match status" value="1"/>
</dbReference>
<dbReference type="InterPro" id="IPR051091">
    <property type="entry name" value="O-Glucosyltr/Glycosyltrsf_90"/>
</dbReference>
<evidence type="ECO:0000313" key="6">
    <source>
        <dbReference type="Proteomes" id="UP001141552"/>
    </source>
</evidence>
<dbReference type="GO" id="GO:0016740">
    <property type="term" value="F:transferase activity"/>
    <property type="evidence" value="ECO:0007669"/>
    <property type="project" value="UniProtKB-KW"/>
</dbReference>
<evidence type="ECO:0000259" key="4">
    <source>
        <dbReference type="SMART" id="SM00672"/>
    </source>
</evidence>
<dbReference type="InterPro" id="IPR006598">
    <property type="entry name" value="CAP10"/>
</dbReference>
<protein>
    <recommendedName>
        <fullName evidence="4">Glycosyl transferase CAP10 domain-containing protein</fullName>
    </recommendedName>
</protein>
<reference evidence="5" key="2">
    <citation type="journal article" date="2023" name="Plants (Basel)">
        <title>Annotation of the Turnera subulata (Passifloraceae) Draft Genome Reveals the S-Locus Evolved after the Divergence of Turneroideae from Passifloroideae in a Stepwise Manner.</title>
        <authorList>
            <person name="Henning P.M."/>
            <person name="Roalson E.H."/>
            <person name="Mir W."/>
            <person name="McCubbin A.G."/>
            <person name="Shore J.S."/>
        </authorList>
    </citation>
    <scope>NUCLEOTIDE SEQUENCE</scope>
    <source>
        <strain evidence="5">F60SS</strain>
    </source>
</reference>